<name>A0A7W8X162_9MICC</name>
<proteinExistence type="predicted"/>
<reference evidence="1 2" key="1">
    <citation type="submission" date="2020-08" db="EMBL/GenBank/DDBJ databases">
        <title>Sequencing the genomes of 1000 actinobacteria strains.</title>
        <authorList>
            <person name="Klenk H.-P."/>
        </authorList>
    </citation>
    <scope>NUCLEOTIDE SEQUENCE [LARGE SCALE GENOMIC DNA]</scope>
    <source>
        <strain evidence="1 2">DSM 105783</strain>
    </source>
</reference>
<dbReference type="AlphaFoldDB" id="A0A7W8X162"/>
<accession>A0A7W8X162</accession>
<dbReference type="Proteomes" id="UP000580797">
    <property type="component" value="Unassembled WGS sequence"/>
</dbReference>
<gene>
    <name evidence="1" type="ORF">HD598_001121</name>
</gene>
<sequence>MQVEMDPEETVAKLWQACDRWTERAECFEKLADAGFPDGSRLHRDNASATVGEDSLAVSRYVQERARNAARMLRALHRDIFKTEPGRFHLDATVLYPLMRAAIEDATTIAWLQAPEDRKERLTRAFRALFTDSLYFTENHLLLATAAPTVGAVPVEMGEALSAHITAERTATRTHFERLAGELGLDVSESTRKLTTSAPVKVHYGDNSVEFATWKFLSDLSHFSFMMLRHLATTPIPGTPTPLLHATMLQFAQTVNRVCSDAAERIEQSASIR</sequence>
<evidence type="ECO:0000313" key="1">
    <source>
        <dbReference type="EMBL" id="MBB5512434.1"/>
    </source>
</evidence>
<evidence type="ECO:0000313" key="2">
    <source>
        <dbReference type="Proteomes" id="UP000580797"/>
    </source>
</evidence>
<organism evidence="1 2">
    <name type="scientific">Neomicrococcus aestuarii</name>
    <dbReference type="NCBI Taxonomy" id="556325"/>
    <lineage>
        <taxon>Bacteria</taxon>
        <taxon>Bacillati</taxon>
        <taxon>Actinomycetota</taxon>
        <taxon>Actinomycetes</taxon>
        <taxon>Micrococcales</taxon>
        <taxon>Micrococcaceae</taxon>
        <taxon>Neomicrococcus</taxon>
    </lineage>
</organism>
<dbReference type="EMBL" id="JACHDR010000001">
    <property type="protein sequence ID" value="MBB5512434.1"/>
    <property type="molecule type" value="Genomic_DNA"/>
</dbReference>
<comment type="caution">
    <text evidence="1">The sequence shown here is derived from an EMBL/GenBank/DDBJ whole genome shotgun (WGS) entry which is preliminary data.</text>
</comment>
<protein>
    <submittedName>
        <fullName evidence="1">Uncharacterized protein</fullName>
    </submittedName>
</protein>
<dbReference type="RefSeq" id="WP_271394424.1">
    <property type="nucleotide sequence ID" value="NZ_BAAARH010000010.1"/>
</dbReference>